<proteinExistence type="predicted"/>
<accession>A0A6P8WNY9</accession>
<dbReference type="GO" id="GO:0005615">
    <property type="term" value="C:extracellular space"/>
    <property type="evidence" value="ECO:0007669"/>
    <property type="project" value="TreeGrafter"/>
</dbReference>
<dbReference type="PANTHER" id="PTHR19143">
    <property type="entry name" value="FIBRINOGEN/TENASCIN/ANGIOPOEITIN"/>
    <property type="match status" value="1"/>
</dbReference>
<dbReference type="InterPro" id="IPR002181">
    <property type="entry name" value="Fibrinogen_a/b/g_C_dom"/>
</dbReference>
<feature type="domain" description="Fibrinogen C-terminal" evidence="1">
    <location>
        <begin position="1"/>
        <end position="131"/>
    </location>
</feature>
<dbReference type="InterPro" id="IPR050373">
    <property type="entry name" value="Fibrinogen_C-term_domain"/>
</dbReference>
<dbReference type="PANTHER" id="PTHR19143:SF327">
    <property type="entry name" value="FI21813P1-RELATED"/>
    <property type="match status" value="1"/>
</dbReference>
<dbReference type="SMART" id="SM00186">
    <property type="entry name" value="FBG"/>
    <property type="match status" value="1"/>
</dbReference>
<evidence type="ECO:0000313" key="2">
    <source>
        <dbReference type="Proteomes" id="UP000515160"/>
    </source>
</evidence>
<keyword evidence="2" id="KW-1185">Reference proteome</keyword>
<organism evidence="2 3">
    <name type="scientific">Drosophila albomicans</name>
    <name type="common">Fruit fly</name>
    <dbReference type="NCBI Taxonomy" id="7291"/>
    <lineage>
        <taxon>Eukaryota</taxon>
        <taxon>Metazoa</taxon>
        <taxon>Ecdysozoa</taxon>
        <taxon>Arthropoda</taxon>
        <taxon>Hexapoda</taxon>
        <taxon>Insecta</taxon>
        <taxon>Pterygota</taxon>
        <taxon>Neoptera</taxon>
        <taxon>Endopterygota</taxon>
        <taxon>Diptera</taxon>
        <taxon>Brachycera</taxon>
        <taxon>Muscomorpha</taxon>
        <taxon>Ephydroidea</taxon>
        <taxon>Drosophilidae</taxon>
        <taxon>Drosophila</taxon>
    </lineage>
</organism>
<protein>
    <submittedName>
        <fullName evidence="3">Fibroleukin-like</fullName>
    </submittedName>
</protein>
<dbReference type="Pfam" id="PF00147">
    <property type="entry name" value="Fibrinogen_C"/>
    <property type="match status" value="1"/>
</dbReference>
<dbReference type="Gene3D" id="3.90.215.10">
    <property type="entry name" value="Gamma Fibrinogen, chain A, domain 1"/>
    <property type="match status" value="1"/>
</dbReference>
<evidence type="ECO:0000313" key="3">
    <source>
        <dbReference type="RefSeq" id="XP_034104259.2"/>
    </source>
</evidence>
<dbReference type="GeneID" id="117568028"/>
<dbReference type="Proteomes" id="UP000515160">
    <property type="component" value="Chromosome 3"/>
</dbReference>
<dbReference type="AlphaFoldDB" id="A0A6P8WNY9"/>
<dbReference type="OrthoDB" id="6145874at2759"/>
<dbReference type="InterPro" id="IPR014716">
    <property type="entry name" value="Fibrinogen_a/b/g_C_1"/>
</dbReference>
<dbReference type="SUPFAM" id="SSF56496">
    <property type="entry name" value="Fibrinogen C-terminal domain-like"/>
    <property type="match status" value="1"/>
</dbReference>
<evidence type="ECO:0000259" key="1">
    <source>
        <dbReference type="SMART" id="SM00186"/>
    </source>
</evidence>
<reference evidence="3" key="1">
    <citation type="submission" date="2025-08" db="UniProtKB">
        <authorList>
            <consortium name="RefSeq"/>
        </authorList>
    </citation>
    <scope>IDENTIFICATION</scope>
    <source>
        <strain evidence="3">15112-1751.03</strain>
        <tissue evidence="3">Whole Adult</tissue>
    </source>
</reference>
<gene>
    <name evidence="3" type="primary">LOC117568028</name>
</gene>
<sequence>MGLEFIHIITNNQPHVLRIQMWDYAKKTYFAEYDNFVVAGNDENYKLKSLGDYKGNAGDMMRFSENQEFRLCPKLKRGWWDLKGDHQLCNLNGNISHQEITNKFEFIYWGQMNWGNSCNNIRQVMMLLTPKAAYLKKQSEMIKN</sequence>
<dbReference type="RefSeq" id="XP_034104259.2">
    <property type="nucleotide sequence ID" value="XM_034248368.2"/>
</dbReference>
<dbReference type="InterPro" id="IPR036056">
    <property type="entry name" value="Fibrinogen-like_C"/>
</dbReference>
<name>A0A6P8WNY9_DROAB</name>